<dbReference type="OrthoDB" id="574287at2"/>
<dbReference type="EMBL" id="AP018316">
    <property type="protein sequence ID" value="BAZ84215.1"/>
    <property type="molecule type" value="Genomic_DNA"/>
</dbReference>
<dbReference type="AlphaFoldDB" id="A0A1Z4UYQ6"/>
<reference evidence="1 2" key="1">
    <citation type="submission" date="2017-06" db="EMBL/GenBank/DDBJ databases">
        <title>Genome sequencing of cyanobaciteial culture collection at National Institute for Environmental Studies (NIES).</title>
        <authorList>
            <person name="Hirose Y."/>
            <person name="Shimura Y."/>
            <person name="Fujisawa T."/>
            <person name="Nakamura Y."/>
            <person name="Kawachi M."/>
        </authorList>
    </citation>
    <scope>NUCLEOTIDE SEQUENCE [LARGE SCALE GENOMIC DNA]</scope>
    <source>
        <strain evidence="1 2">NIES-806</strain>
    </source>
</reference>
<dbReference type="SUPFAM" id="SSF101478">
    <property type="entry name" value="ADP-ribosylglycohydrolase"/>
    <property type="match status" value="1"/>
</dbReference>
<gene>
    <name evidence="1" type="ORF">NIES806_03990</name>
</gene>
<dbReference type="KEGG" id="dcm:NIES806_03990"/>
<dbReference type="Gene3D" id="1.10.4080.10">
    <property type="entry name" value="ADP-ribosylation/Crystallin J1"/>
    <property type="match status" value="1"/>
</dbReference>
<organism evidence="1 2">
    <name type="scientific">Dolichospermum compactum NIES-806</name>
    <dbReference type="NCBI Taxonomy" id="1973481"/>
    <lineage>
        <taxon>Bacteria</taxon>
        <taxon>Bacillati</taxon>
        <taxon>Cyanobacteriota</taxon>
        <taxon>Cyanophyceae</taxon>
        <taxon>Nostocales</taxon>
        <taxon>Aphanizomenonaceae</taxon>
        <taxon>Dolichospermum</taxon>
        <taxon>Dolichospermum compactum</taxon>
    </lineage>
</organism>
<dbReference type="InterPro" id="IPR005502">
    <property type="entry name" value="Ribosyl_crysJ1"/>
</dbReference>
<dbReference type="RefSeq" id="WP_096663320.1">
    <property type="nucleotide sequence ID" value="NZ_AP018316.1"/>
</dbReference>
<protein>
    <submittedName>
        <fullName evidence="1">ADP-ribosylation/crystallin J1</fullName>
    </submittedName>
</protein>
<accession>A0A1Z4UYQ6</accession>
<keyword evidence="2" id="KW-1185">Reference proteome</keyword>
<dbReference type="InterPro" id="IPR036705">
    <property type="entry name" value="Ribosyl_crysJ1_sf"/>
</dbReference>
<evidence type="ECO:0000313" key="2">
    <source>
        <dbReference type="Proteomes" id="UP000218702"/>
    </source>
</evidence>
<name>A0A1Z4UYQ6_9CYAN</name>
<dbReference type="Proteomes" id="UP000218702">
    <property type="component" value="Chromosome"/>
</dbReference>
<proteinExistence type="predicted"/>
<dbReference type="Pfam" id="PF03747">
    <property type="entry name" value="ADP_ribosyl_GH"/>
    <property type="match status" value="1"/>
</dbReference>
<evidence type="ECO:0000313" key="1">
    <source>
        <dbReference type="EMBL" id="BAZ84215.1"/>
    </source>
</evidence>
<sequence>MRYSLVNRVRGTFLGAFLGESLSNPDCFNLGRIAVLGTESLISLGKLDVEDWLKRQEAADIKLEKNINSWGQMILATLPMVMFFHENPVKMRENILEVQKIWKWQDEPIVRDASLIIGYAIAQSLNEKLNPRTLISETVSFLDKTSTSLPQQLIKVNDLLKKGAGLETASRELSSPEQLTSNIGLAVYCFLSTLEDFSLTILRANQNHDFASPDVTGAIAGGLSGGYNSTVGIPVNWQISSSVTNSPTWGLENFAQMLKLADTMMAVWSGVYDFSDDFGESVETRYTVFAAPLIIRRR</sequence>